<comment type="caution">
    <text evidence="10">The sequence shown here is derived from an EMBL/GenBank/DDBJ whole genome shotgun (WGS) entry which is preliminary data.</text>
</comment>
<proteinExistence type="inferred from homology"/>
<evidence type="ECO:0000256" key="3">
    <source>
        <dbReference type="ARBA" id="ARBA00022723"/>
    </source>
</evidence>
<keyword evidence="4" id="KW-0223">Dioxygenase</keyword>
<dbReference type="InterPro" id="IPR017941">
    <property type="entry name" value="Rieske_2Fe-2S"/>
</dbReference>
<dbReference type="PRINTS" id="PR00090">
    <property type="entry name" value="RNGDIOXGNASE"/>
</dbReference>
<dbReference type="InterPro" id="IPR036922">
    <property type="entry name" value="Rieske_2Fe-2S_sf"/>
</dbReference>
<name>A0A2G4YTR0_9PROT</name>
<evidence type="ECO:0000256" key="5">
    <source>
        <dbReference type="ARBA" id="ARBA00023002"/>
    </source>
</evidence>
<evidence type="ECO:0000256" key="8">
    <source>
        <dbReference type="ARBA" id="ARBA00023027"/>
    </source>
</evidence>
<evidence type="ECO:0000259" key="9">
    <source>
        <dbReference type="PROSITE" id="PS51296"/>
    </source>
</evidence>
<protein>
    <recommendedName>
        <fullName evidence="9">Rieske domain-containing protein</fullName>
    </recommendedName>
</protein>
<dbReference type="PANTHER" id="PTHR43756">
    <property type="entry name" value="CHOLINE MONOOXYGENASE, CHLOROPLASTIC"/>
    <property type="match status" value="1"/>
</dbReference>
<dbReference type="PANTHER" id="PTHR43756:SF1">
    <property type="entry name" value="3-PHENYLPROPIONATE_CINNAMIC ACID DIOXYGENASE SUBUNIT ALPHA"/>
    <property type="match status" value="1"/>
</dbReference>
<dbReference type="Pfam" id="PF00355">
    <property type="entry name" value="Rieske"/>
    <property type="match status" value="1"/>
</dbReference>
<keyword evidence="2" id="KW-0001">2Fe-2S</keyword>
<evidence type="ECO:0000256" key="2">
    <source>
        <dbReference type="ARBA" id="ARBA00022714"/>
    </source>
</evidence>
<keyword evidence="11" id="KW-1185">Reference proteome</keyword>
<keyword evidence="6" id="KW-0408">Iron</keyword>
<dbReference type="InterPro" id="IPR015881">
    <property type="entry name" value="ARHD_Rieske_2Fe_2S"/>
</dbReference>
<keyword evidence="8" id="KW-0520">NAD</keyword>
<dbReference type="EMBL" id="PDEM01000009">
    <property type="protein sequence ID" value="PHZ85724.1"/>
    <property type="molecule type" value="Genomic_DNA"/>
</dbReference>
<dbReference type="RefSeq" id="WP_099471308.1">
    <property type="nucleotide sequence ID" value="NZ_CP041025.1"/>
</dbReference>
<evidence type="ECO:0000256" key="1">
    <source>
        <dbReference type="ARBA" id="ARBA00008751"/>
    </source>
</evidence>
<dbReference type="PROSITE" id="PS51296">
    <property type="entry name" value="RIESKE"/>
    <property type="match status" value="1"/>
</dbReference>
<evidence type="ECO:0000313" key="11">
    <source>
        <dbReference type="Proteomes" id="UP000229730"/>
    </source>
</evidence>
<feature type="domain" description="Rieske" evidence="9">
    <location>
        <begin position="41"/>
        <end position="152"/>
    </location>
</feature>
<dbReference type="FunCoup" id="A0A2G4YTR0">
    <property type="interactions" value="53"/>
</dbReference>
<keyword evidence="5" id="KW-0560">Oxidoreductase</keyword>
<dbReference type="GO" id="GO:0005506">
    <property type="term" value="F:iron ion binding"/>
    <property type="evidence" value="ECO:0007669"/>
    <property type="project" value="InterPro"/>
</dbReference>
<dbReference type="GO" id="GO:0051213">
    <property type="term" value="F:dioxygenase activity"/>
    <property type="evidence" value="ECO:0007669"/>
    <property type="project" value="UniProtKB-KW"/>
</dbReference>
<dbReference type="GO" id="GO:0051537">
    <property type="term" value="F:2 iron, 2 sulfur cluster binding"/>
    <property type="evidence" value="ECO:0007669"/>
    <property type="project" value="UniProtKB-KW"/>
</dbReference>
<dbReference type="Gene3D" id="3.90.380.10">
    <property type="entry name" value="Naphthalene 1,2-dioxygenase Alpha Subunit, Chain A, domain 1"/>
    <property type="match status" value="1"/>
</dbReference>
<evidence type="ECO:0000256" key="6">
    <source>
        <dbReference type="ARBA" id="ARBA00023004"/>
    </source>
</evidence>
<dbReference type="InterPro" id="IPR001663">
    <property type="entry name" value="Rng_hydr_dOase-A"/>
</dbReference>
<dbReference type="OrthoDB" id="7456916at2"/>
<dbReference type="CDD" id="cd08879">
    <property type="entry name" value="RHO_alpha_C_AntDO-like"/>
    <property type="match status" value="1"/>
</dbReference>
<dbReference type="Pfam" id="PF00848">
    <property type="entry name" value="Ring_hydroxyl_A"/>
    <property type="match status" value="1"/>
</dbReference>
<organism evidence="10 11">
    <name type="scientific">Paremcibacter congregatus</name>
    <dbReference type="NCBI Taxonomy" id="2043170"/>
    <lineage>
        <taxon>Bacteria</taxon>
        <taxon>Pseudomonadati</taxon>
        <taxon>Pseudomonadota</taxon>
        <taxon>Alphaproteobacteria</taxon>
        <taxon>Emcibacterales</taxon>
        <taxon>Emcibacteraceae</taxon>
        <taxon>Paremcibacter</taxon>
    </lineage>
</organism>
<evidence type="ECO:0000256" key="7">
    <source>
        <dbReference type="ARBA" id="ARBA00023014"/>
    </source>
</evidence>
<dbReference type="Proteomes" id="UP000229730">
    <property type="component" value="Unassembled WGS sequence"/>
</dbReference>
<evidence type="ECO:0000256" key="4">
    <source>
        <dbReference type="ARBA" id="ARBA00022964"/>
    </source>
</evidence>
<evidence type="ECO:0000313" key="10">
    <source>
        <dbReference type="EMBL" id="PHZ85724.1"/>
    </source>
</evidence>
<dbReference type="InParanoid" id="A0A2G4YTR0"/>
<dbReference type="SUPFAM" id="SSF50022">
    <property type="entry name" value="ISP domain"/>
    <property type="match status" value="1"/>
</dbReference>
<dbReference type="AlphaFoldDB" id="A0A2G4YTR0"/>
<reference evidence="10 11" key="1">
    <citation type="submission" date="2017-10" db="EMBL/GenBank/DDBJ databases">
        <title>Frigbacter circumglobatus gen. nov. sp. nov., isolated from sediment cultured in situ.</title>
        <authorList>
            <person name="Zhao Z."/>
        </authorList>
    </citation>
    <scope>NUCLEOTIDE SEQUENCE [LARGE SCALE GENOMIC DNA]</scope>
    <source>
        <strain evidence="10 11">ZYL</strain>
    </source>
</reference>
<dbReference type="InterPro" id="IPR015879">
    <property type="entry name" value="Ring_hydroxy_dOase_asu_C_dom"/>
</dbReference>
<accession>A0A2G4YTR0</accession>
<sequence>MSKTIEDIKALVEPTRIHRSLYTDPDLFNLEMERIFERTWVYLGHESQVREPGDYLTVNVGRRPVIMVRDKDGNINVLHNQCTHRGAKVAGKTCGNARAFRCCYHGWTFKTDGTLIGVPHKDGYEQTNFDIKDPAFSLKVVRSENYRGFVFANLSEEGPDLKTFLGDAASSIDNMIERSPEGAIEITGGVLRFRHNCNWKLFVDNLNDTMHPMVTHQSVGDACQAYVDELPEGAPKTNEADIISPFGSSYQMFDEMGVSVGPHGHAFTGGEESIHSNYMDIPGYMESMEATYGPEKARQILSINRHNTIYYPSLTIKGAIQSIRIVRPISVNETEIETWTFRLKGAPDEMLHRTMLYSRLINSPSSMVGSDDLEAYVRLQEGLMSGGTEWVDMSRFIGREEHPEGNMTRAIGTSDISLRNQYAAWLDYMTHEKEVA</sequence>
<dbReference type="SUPFAM" id="SSF55961">
    <property type="entry name" value="Bet v1-like"/>
    <property type="match status" value="1"/>
</dbReference>
<keyword evidence="7" id="KW-0411">Iron-sulfur</keyword>
<keyword evidence="3" id="KW-0479">Metal-binding</keyword>
<comment type="similarity">
    <text evidence="1">Belongs to the bacterial ring-hydroxylating dioxygenase alpha subunit family.</text>
</comment>
<dbReference type="Gene3D" id="2.102.10.10">
    <property type="entry name" value="Rieske [2Fe-2S] iron-sulphur domain"/>
    <property type="match status" value="1"/>
</dbReference>
<gene>
    <name evidence="10" type="ORF">CRD36_03310</name>
</gene>
<dbReference type="PROSITE" id="PS00570">
    <property type="entry name" value="RING_HYDROXYL_ALPHA"/>
    <property type="match status" value="1"/>
</dbReference>